<proteinExistence type="predicted"/>
<reference evidence="2 3" key="1">
    <citation type="submission" date="2018-10" db="EMBL/GenBank/DDBJ databases">
        <title>Histidinibacterium lentulum gen. nov., sp. nov., a marine bacterium from the culture broth of Picochlorum sp. 122.</title>
        <authorList>
            <person name="Wang G."/>
        </authorList>
    </citation>
    <scope>NUCLEOTIDE SEQUENCE [LARGE SCALE GENOMIC DNA]</scope>
    <source>
        <strain evidence="2 3">B17</strain>
    </source>
</reference>
<evidence type="ECO:0000256" key="1">
    <source>
        <dbReference type="SAM" id="SignalP"/>
    </source>
</evidence>
<dbReference type="OrthoDB" id="512581at2"/>
<dbReference type="RefSeq" id="WP_123640550.1">
    <property type="nucleotide sequence ID" value="NZ_ML119081.1"/>
</dbReference>
<comment type="caution">
    <text evidence="2">The sequence shown here is derived from an EMBL/GenBank/DDBJ whole genome shotgun (WGS) entry which is preliminary data.</text>
</comment>
<dbReference type="EMBL" id="RDRB01000001">
    <property type="protein sequence ID" value="ROU04144.1"/>
    <property type="molecule type" value="Genomic_DNA"/>
</dbReference>
<dbReference type="Proteomes" id="UP000268016">
    <property type="component" value="Unassembled WGS sequence"/>
</dbReference>
<keyword evidence="3" id="KW-1185">Reference proteome</keyword>
<sequence length="119" mass="13094">MIRFALATILALATALPALAHHGWRWTEGGQFELTGRVTEAQLGNPHGVLTMQVDDETWTVEVGQPWRNDRAGLTDEMLAPGAELVIIGERSADPADQRMKAEAVVIDGETYPLYPERL</sequence>
<evidence type="ECO:0000313" key="3">
    <source>
        <dbReference type="Proteomes" id="UP000268016"/>
    </source>
</evidence>
<keyword evidence="1" id="KW-0732">Signal</keyword>
<name>A0A3N2R9J7_9RHOB</name>
<organism evidence="2 3">
    <name type="scientific">Histidinibacterium lentulum</name>
    <dbReference type="NCBI Taxonomy" id="2480588"/>
    <lineage>
        <taxon>Bacteria</taxon>
        <taxon>Pseudomonadati</taxon>
        <taxon>Pseudomonadota</taxon>
        <taxon>Alphaproteobacteria</taxon>
        <taxon>Rhodobacterales</taxon>
        <taxon>Paracoccaceae</taxon>
        <taxon>Histidinibacterium</taxon>
    </lineage>
</organism>
<dbReference type="Pfam" id="PF19649">
    <property type="entry name" value="DUF6152"/>
    <property type="match status" value="1"/>
</dbReference>
<feature type="signal peptide" evidence="1">
    <location>
        <begin position="1"/>
        <end position="20"/>
    </location>
</feature>
<dbReference type="AlphaFoldDB" id="A0A3N2R9J7"/>
<protein>
    <recommendedName>
        <fullName evidence="4">DNA-binding protein</fullName>
    </recommendedName>
</protein>
<evidence type="ECO:0008006" key="4">
    <source>
        <dbReference type="Google" id="ProtNLM"/>
    </source>
</evidence>
<gene>
    <name evidence="2" type="ORF">EAT49_01725</name>
</gene>
<evidence type="ECO:0000313" key="2">
    <source>
        <dbReference type="EMBL" id="ROU04144.1"/>
    </source>
</evidence>
<dbReference type="InterPro" id="IPR046150">
    <property type="entry name" value="DUF6152"/>
</dbReference>
<accession>A0A3N2R9J7</accession>
<feature type="chain" id="PRO_5018036544" description="DNA-binding protein" evidence="1">
    <location>
        <begin position="21"/>
        <end position="119"/>
    </location>
</feature>